<evidence type="ECO:0000256" key="3">
    <source>
        <dbReference type="SAM" id="MobiDB-lite"/>
    </source>
</evidence>
<accession>K0RXY6</accession>
<reference evidence="5 6" key="1">
    <citation type="journal article" date="2012" name="Genome Biol.">
        <title>Genome and low-iron response of an oceanic diatom adapted to chronic iron limitation.</title>
        <authorList>
            <person name="Lommer M."/>
            <person name="Specht M."/>
            <person name="Roy A.S."/>
            <person name="Kraemer L."/>
            <person name="Andreson R."/>
            <person name="Gutowska M.A."/>
            <person name="Wolf J."/>
            <person name="Bergner S.V."/>
            <person name="Schilhabel M.B."/>
            <person name="Klostermeier U.C."/>
            <person name="Beiko R.G."/>
            <person name="Rosenstiel P."/>
            <person name="Hippler M."/>
            <person name="Laroche J."/>
        </authorList>
    </citation>
    <scope>NUCLEOTIDE SEQUENCE [LARGE SCALE GENOMIC DNA]</scope>
    <source>
        <strain evidence="5 6">CCMP1005</strain>
    </source>
</reference>
<feature type="region of interest" description="Disordered" evidence="3">
    <location>
        <begin position="24"/>
        <end position="52"/>
    </location>
</feature>
<proteinExistence type="predicted"/>
<dbReference type="GO" id="GO:0046872">
    <property type="term" value="F:metal ion binding"/>
    <property type="evidence" value="ECO:0007669"/>
    <property type="project" value="UniProtKB-KW"/>
</dbReference>
<evidence type="ECO:0000313" key="6">
    <source>
        <dbReference type="Proteomes" id="UP000266841"/>
    </source>
</evidence>
<dbReference type="InterPro" id="IPR027806">
    <property type="entry name" value="HARBI1_dom"/>
</dbReference>
<dbReference type="Proteomes" id="UP000266841">
    <property type="component" value="Unassembled WGS sequence"/>
</dbReference>
<sequence>MESYPCGAQISTIKRVATRRRLAESSRVSQGTPLAFRPPWSPPIGPYHTMEGKGKTAETYARRAQEICAVRDPRSVEATAVASRHHRSSSPTEARIDFPSQMQGAALSTVIKVVPPVNELVHVVGRGDAQRGAYRREGDGAHRRGGRGRGIVQRDRASVRTLAMARRVPSARGVMTTSYKVALRSSVVGQSRGIISAPQSGRPAKKWPNSANFRKSWIAGLKVANLLAVANRLGPISANFLAPRPSAFSLLASIAPPLRPQRRRALSICYSSLLLSLQLRTVNLGWTGGRAVLFKSRRAMGASKEGFPEMRMSPDAVSKLINILAPRIQRVEYNSRSEGPILPEHIVGVGLRTLAGGSLSDIRHIFKMSVGAAYVSFNDFIDGVNTAPELAIKPPQSDEEWYQKNLGFLAKSSHHIMNGTALCIDGYFQRTNMPSLSEVTNQIAYYSGHYESYGVNCLAGVFSDLQFAHFSVISSGCTNDNQSYPRDTGLVALIDSMPPELYALGDAAFDVSERLLIPFTGSQRADPDKDAFNFYLSQLRIRVEMAFGRMVNKFRILDGKVEGSLDRVVSILTACARLHNFIIQEDGPHDISHLSIEEEMEELGITPNPSAPFGLSYLPSIPDQEFEHELGVSHTRDAIVEAIRDAGHRRPLHNINRQQREQEMFVSPTGQSVGRDFVSPR</sequence>
<comment type="caution">
    <text evidence="5">The sequence shown here is derived from an EMBL/GenBank/DDBJ whole genome shotgun (WGS) entry which is preliminary data.</text>
</comment>
<dbReference type="EMBL" id="AGNL01026851">
    <property type="protein sequence ID" value="EJK57865.1"/>
    <property type="molecule type" value="Genomic_DNA"/>
</dbReference>
<dbReference type="OrthoDB" id="45726at2759"/>
<organism evidence="5 6">
    <name type="scientific">Thalassiosira oceanica</name>
    <name type="common">Marine diatom</name>
    <dbReference type="NCBI Taxonomy" id="159749"/>
    <lineage>
        <taxon>Eukaryota</taxon>
        <taxon>Sar</taxon>
        <taxon>Stramenopiles</taxon>
        <taxon>Ochrophyta</taxon>
        <taxon>Bacillariophyta</taxon>
        <taxon>Coscinodiscophyceae</taxon>
        <taxon>Thalassiosirophycidae</taxon>
        <taxon>Thalassiosirales</taxon>
        <taxon>Thalassiosiraceae</taxon>
        <taxon>Thalassiosira</taxon>
    </lineage>
</organism>
<dbReference type="eggNOG" id="KOG4585">
    <property type="taxonomic scope" value="Eukaryota"/>
</dbReference>
<evidence type="ECO:0000256" key="2">
    <source>
        <dbReference type="ARBA" id="ARBA00022723"/>
    </source>
</evidence>
<feature type="domain" description="DDE Tnp4" evidence="4">
    <location>
        <begin position="424"/>
        <end position="580"/>
    </location>
</feature>
<protein>
    <recommendedName>
        <fullName evidence="4">DDE Tnp4 domain-containing protein</fullName>
    </recommendedName>
</protein>
<comment type="cofactor">
    <cofactor evidence="1">
        <name>a divalent metal cation</name>
        <dbReference type="ChEBI" id="CHEBI:60240"/>
    </cofactor>
</comment>
<evidence type="ECO:0000256" key="1">
    <source>
        <dbReference type="ARBA" id="ARBA00001968"/>
    </source>
</evidence>
<name>K0RXY6_THAOC</name>
<evidence type="ECO:0000313" key="5">
    <source>
        <dbReference type="EMBL" id="EJK57865.1"/>
    </source>
</evidence>
<keyword evidence="6" id="KW-1185">Reference proteome</keyword>
<evidence type="ECO:0000259" key="4">
    <source>
        <dbReference type="Pfam" id="PF13359"/>
    </source>
</evidence>
<dbReference type="Pfam" id="PF13359">
    <property type="entry name" value="DDE_Tnp_4"/>
    <property type="match status" value="1"/>
</dbReference>
<gene>
    <name evidence="5" type="ORF">THAOC_22053</name>
</gene>
<keyword evidence="2" id="KW-0479">Metal-binding</keyword>
<dbReference type="AlphaFoldDB" id="K0RXY6"/>